<protein>
    <submittedName>
        <fullName evidence="9">AEC family transporter</fullName>
    </submittedName>
</protein>
<evidence type="ECO:0000313" key="9">
    <source>
        <dbReference type="EMBL" id="MBD6616051.1"/>
    </source>
</evidence>
<keyword evidence="10" id="KW-1185">Reference proteome</keyword>
<organism evidence="9 10">
    <name type="scientific">Komarekiella delphini-convector SJRDD-AB1</name>
    <dbReference type="NCBI Taxonomy" id="2593771"/>
    <lineage>
        <taxon>Bacteria</taxon>
        <taxon>Bacillati</taxon>
        <taxon>Cyanobacteriota</taxon>
        <taxon>Cyanophyceae</taxon>
        <taxon>Nostocales</taxon>
        <taxon>Nostocaceae</taxon>
        <taxon>Komarekiella</taxon>
        <taxon>Komarekiella delphini-convector</taxon>
    </lineage>
</organism>
<keyword evidence="7 8" id="KW-0472">Membrane</keyword>
<evidence type="ECO:0000256" key="1">
    <source>
        <dbReference type="ARBA" id="ARBA00004651"/>
    </source>
</evidence>
<feature type="transmembrane region" description="Helical" evidence="8">
    <location>
        <begin position="118"/>
        <end position="137"/>
    </location>
</feature>
<dbReference type="AlphaFoldDB" id="A0AA40VRA5"/>
<comment type="subcellular location">
    <subcellularLocation>
        <location evidence="1">Cell membrane</location>
        <topology evidence="1">Multi-pass membrane protein</topology>
    </subcellularLocation>
</comment>
<evidence type="ECO:0000256" key="4">
    <source>
        <dbReference type="ARBA" id="ARBA00022475"/>
    </source>
</evidence>
<dbReference type="InterPro" id="IPR004776">
    <property type="entry name" value="Mem_transp_PIN-like"/>
</dbReference>
<keyword evidence="5 8" id="KW-0812">Transmembrane</keyword>
<gene>
    <name evidence="9" type="ORF">FNW02_09470</name>
</gene>
<keyword evidence="3" id="KW-0813">Transport</keyword>
<feature type="transmembrane region" description="Helical" evidence="8">
    <location>
        <begin position="305"/>
        <end position="327"/>
    </location>
</feature>
<proteinExistence type="inferred from homology"/>
<evidence type="ECO:0000256" key="6">
    <source>
        <dbReference type="ARBA" id="ARBA00022989"/>
    </source>
</evidence>
<feature type="transmembrane region" description="Helical" evidence="8">
    <location>
        <begin position="60"/>
        <end position="83"/>
    </location>
</feature>
<reference evidence="9" key="1">
    <citation type="submission" date="2019-07" db="EMBL/GenBank/DDBJ databases">
        <title>Toxilogical consequences of a new and cryptic species of cyanobacteria (Komarekiella delphini-convector) recovered from the epidermis of a bottlenose dolphin and 1500 ft. in the air.</title>
        <authorList>
            <person name="Brown A.O."/>
            <person name="Dvorak P."/>
            <person name="Villanueva C.D."/>
            <person name="Foss A.J."/>
            <person name="Garvey A.D."/>
            <person name="Gibson Q.A."/>
            <person name="Johansen J.R."/>
            <person name="Casamatta D.A."/>
        </authorList>
    </citation>
    <scope>NUCLEOTIDE SEQUENCE</scope>
    <source>
        <strain evidence="9">SJRDD-AB1</strain>
    </source>
</reference>
<dbReference type="GO" id="GO:0005886">
    <property type="term" value="C:plasma membrane"/>
    <property type="evidence" value="ECO:0007669"/>
    <property type="project" value="UniProtKB-SubCell"/>
</dbReference>
<feature type="transmembrane region" description="Helical" evidence="8">
    <location>
        <begin position="6"/>
        <end position="26"/>
    </location>
</feature>
<feature type="transmembrane region" description="Helical" evidence="8">
    <location>
        <begin position="149"/>
        <end position="174"/>
    </location>
</feature>
<dbReference type="RefSeq" id="WP_191757295.1">
    <property type="nucleotide sequence ID" value="NZ_VJXY01000008.1"/>
</dbReference>
<accession>A0AA40VRA5</accession>
<dbReference type="Pfam" id="PF03547">
    <property type="entry name" value="Mem_trans"/>
    <property type="match status" value="1"/>
</dbReference>
<comment type="caution">
    <text evidence="9">The sequence shown here is derived from an EMBL/GenBank/DDBJ whole genome shotgun (WGS) entry which is preliminary data.</text>
</comment>
<keyword evidence="4" id="KW-1003">Cell membrane</keyword>
<evidence type="ECO:0000313" key="10">
    <source>
        <dbReference type="Proteomes" id="UP001165986"/>
    </source>
</evidence>
<feature type="transmembrane region" description="Helical" evidence="8">
    <location>
        <begin position="33"/>
        <end position="54"/>
    </location>
</feature>
<evidence type="ECO:0000256" key="3">
    <source>
        <dbReference type="ARBA" id="ARBA00022448"/>
    </source>
</evidence>
<evidence type="ECO:0000256" key="7">
    <source>
        <dbReference type="ARBA" id="ARBA00023136"/>
    </source>
</evidence>
<feature type="transmembrane region" description="Helical" evidence="8">
    <location>
        <begin position="219"/>
        <end position="238"/>
    </location>
</feature>
<feature type="transmembrane region" description="Helical" evidence="8">
    <location>
        <begin position="186"/>
        <end position="207"/>
    </location>
</feature>
<evidence type="ECO:0000256" key="8">
    <source>
        <dbReference type="SAM" id="Phobius"/>
    </source>
</evidence>
<feature type="transmembrane region" description="Helical" evidence="8">
    <location>
        <begin position="250"/>
        <end position="272"/>
    </location>
</feature>
<keyword evidence="6 8" id="KW-1133">Transmembrane helix</keyword>
<dbReference type="Proteomes" id="UP001165986">
    <property type="component" value="Unassembled WGS sequence"/>
</dbReference>
<evidence type="ECO:0000256" key="2">
    <source>
        <dbReference type="ARBA" id="ARBA00010145"/>
    </source>
</evidence>
<evidence type="ECO:0000256" key="5">
    <source>
        <dbReference type="ARBA" id="ARBA00022692"/>
    </source>
</evidence>
<feature type="transmembrane region" description="Helical" evidence="8">
    <location>
        <begin position="278"/>
        <end position="298"/>
    </location>
</feature>
<dbReference type="PANTHER" id="PTHR36838">
    <property type="entry name" value="AUXIN EFFLUX CARRIER FAMILY PROTEIN"/>
    <property type="match status" value="1"/>
</dbReference>
<dbReference type="GO" id="GO:0055085">
    <property type="term" value="P:transmembrane transport"/>
    <property type="evidence" value="ECO:0007669"/>
    <property type="project" value="InterPro"/>
</dbReference>
<dbReference type="Gene3D" id="1.20.1530.20">
    <property type="match status" value="1"/>
</dbReference>
<comment type="similarity">
    <text evidence="2">Belongs to the auxin efflux carrier (TC 2.A.69) family.</text>
</comment>
<dbReference type="PANTHER" id="PTHR36838:SF1">
    <property type="entry name" value="SLR1864 PROTEIN"/>
    <property type="match status" value="1"/>
</dbReference>
<dbReference type="InterPro" id="IPR038770">
    <property type="entry name" value="Na+/solute_symporter_sf"/>
</dbReference>
<sequence>MMETLFHAYTPLLTWIGLGFLVSRFIPDSFLKLLGYSLYWVGIPLQLLVLARHTNLSNGGLIPGIAIVILLLSLVLALLIWWVRQWLMSLKEQPKQESLDLSLNAPSSSFNSLVRASLGSFILATILGNTGFVGLTLTQVLTSPENTDWAVLFSVTNNVVGTYGIAILIASYFGKSQTQNSWWTQLRDLATVPSLWTFFIGLNTQFVKLPAVVESGLDQAVWVVIAFALLLVGLRLGTIKGWKSLEIASIASVLKVFIVPALVGLGATYLGVTGEHRLVLVLMSGTPTGLSVLILAEVYDLDRNLLASSIALTFVGLFFALPLWLAWFG</sequence>
<dbReference type="EMBL" id="VJXY01000008">
    <property type="protein sequence ID" value="MBD6616051.1"/>
    <property type="molecule type" value="Genomic_DNA"/>
</dbReference>
<name>A0AA40VRA5_9NOST</name>